<evidence type="ECO:0000313" key="8">
    <source>
        <dbReference type="EMBL" id="CAG2249172.1"/>
    </source>
</evidence>
<keyword evidence="2" id="KW-0677">Repeat</keyword>
<dbReference type="Proteomes" id="UP000683360">
    <property type="component" value="Unassembled WGS sequence"/>
</dbReference>
<proteinExistence type="predicted"/>
<dbReference type="GO" id="GO:0005925">
    <property type="term" value="C:focal adhesion"/>
    <property type="evidence" value="ECO:0007669"/>
    <property type="project" value="TreeGrafter"/>
</dbReference>
<dbReference type="CDD" id="cd09437">
    <property type="entry name" value="LIM3_LPP"/>
    <property type="match status" value="1"/>
</dbReference>
<feature type="compositionally biased region" description="Low complexity" evidence="6">
    <location>
        <begin position="113"/>
        <end position="140"/>
    </location>
</feature>
<feature type="compositionally biased region" description="Low complexity" evidence="6">
    <location>
        <begin position="19"/>
        <end position="30"/>
    </location>
</feature>
<dbReference type="PROSITE" id="PS00478">
    <property type="entry name" value="LIM_DOMAIN_1"/>
    <property type="match status" value="1"/>
</dbReference>
<feature type="region of interest" description="Disordered" evidence="6">
    <location>
        <begin position="1"/>
        <end position="314"/>
    </location>
</feature>
<feature type="domain" description="LIM zinc-binding" evidence="7">
    <location>
        <begin position="340"/>
        <end position="401"/>
    </location>
</feature>
<evidence type="ECO:0000256" key="3">
    <source>
        <dbReference type="ARBA" id="ARBA00022833"/>
    </source>
</evidence>
<dbReference type="GO" id="GO:0098609">
    <property type="term" value="P:cell-cell adhesion"/>
    <property type="evidence" value="ECO:0007669"/>
    <property type="project" value="TreeGrafter"/>
</dbReference>
<dbReference type="EMBL" id="CAJPWZ010002965">
    <property type="protein sequence ID" value="CAG2249172.1"/>
    <property type="molecule type" value="Genomic_DNA"/>
</dbReference>
<dbReference type="PANTHER" id="PTHR24207:SF2">
    <property type="entry name" value="ZYX102 PROTEIN"/>
    <property type="match status" value="1"/>
</dbReference>
<dbReference type="GO" id="GO:0046872">
    <property type="term" value="F:metal ion binding"/>
    <property type="evidence" value="ECO:0007669"/>
    <property type="project" value="UniProtKB-KW"/>
</dbReference>
<dbReference type="SUPFAM" id="SSF57716">
    <property type="entry name" value="Glucocorticoid receptor-like (DNA-binding domain)"/>
    <property type="match status" value="3"/>
</dbReference>
<dbReference type="PANTHER" id="PTHR24207">
    <property type="entry name" value="ZYX102 PROTEIN"/>
    <property type="match status" value="1"/>
</dbReference>
<dbReference type="PROSITE" id="PS50023">
    <property type="entry name" value="LIM_DOMAIN_2"/>
    <property type="match status" value="3"/>
</dbReference>
<dbReference type="SMART" id="SM00132">
    <property type="entry name" value="LIM"/>
    <property type="match status" value="4"/>
</dbReference>
<dbReference type="FunFam" id="2.10.110.10:FF:000042">
    <property type="entry name" value="lipoma-preferred partner isoform X1"/>
    <property type="match status" value="1"/>
</dbReference>
<evidence type="ECO:0000256" key="6">
    <source>
        <dbReference type="SAM" id="MobiDB-lite"/>
    </source>
</evidence>
<feature type="domain" description="LIM zinc-binding" evidence="7">
    <location>
        <begin position="535"/>
        <end position="605"/>
    </location>
</feature>
<evidence type="ECO:0000256" key="2">
    <source>
        <dbReference type="ARBA" id="ARBA00022737"/>
    </source>
</evidence>
<keyword evidence="9" id="KW-1185">Reference proteome</keyword>
<reference evidence="8" key="1">
    <citation type="submission" date="2021-03" db="EMBL/GenBank/DDBJ databases">
        <authorList>
            <person name="Bekaert M."/>
        </authorList>
    </citation>
    <scope>NUCLEOTIDE SEQUENCE</scope>
</reference>
<name>A0A8S3UU64_MYTED</name>
<protein>
    <submittedName>
        <fullName evidence="8">LPP</fullName>
    </submittedName>
</protein>
<dbReference type="OrthoDB" id="25414at2759"/>
<evidence type="ECO:0000256" key="4">
    <source>
        <dbReference type="ARBA" id="ARBA00023038"/>
    </source>
</evidence>
<accession>A0A8S3UU64</accession>
<organism evidence="8 9">
    <name type="scientific">Mytilus edulis</name>
    <name type="common">Blue mussel</name>
    <dbReference type="NCBI Taxonomy" id="6550"/>
    <lineage>
        <taxon>Eukaryota</taxon>
        <taxon>Metazoa</taxon>
        <taxon>Spiralia</taxon>
        <taxon>Lophotrochozoa</taxon>
        <taxon>Mollusca</taxon>
        <taxon>Bivalvia</taxon>
        <taxon>Autobranchia</taxon>
        <taxon>Pteriomorphia</taxon>
        <taxon>Mytilida</taxon>
        <taxon>Mytiloidea</taxon>
        <taxon>Mytilidae</taxon>
        <taxon>Mytilinae</taxon>
        <taxon>Mytilus</taxon>
    </lineage>
</organism>
<evidence type="ECO:0000313" key="9">
    <source>
        <dbReference type="Proteomes" id="UP000683360"/>
    </source>
</evidence>
<dbReference type="GO" id="GO:0001725">
    <property type="term" value="C:stress fiber"/>
    <property type="evidence" value="ECO:0007669"/>
    <property type="project" value="TreeGrafter"/>
</dbReference>
<keyword evidence="3 5" id="KW-0862">Zinc</keyword>
<sequence>MSLDGQFRQLIISDPQKKAPPAVAPKPKVQNSSPKPFRPGGSSYRQFQRTEDFPPPPPQTAYVEEQNFPPPPPDTGRGYGYQEVHDEFPPPPEASTGYRGRDVTSPIHVATDYNQQSTYNSQSGSYGGNQYSPSSGGYQSKPRTEVVYRTESPVISPYQVDERQRNYSENSPTVYQPKSNYANIESIQSAYSDSSPVPQEQPIYAKPNIRGSSSDMYNRPSSNSPSYMTGSPDQYQYQSEPSPPVHGGSPNQFYGRQNSGERSPIIYTQQNSGGERTRQLSGGSGGFSPRFDEGTRPVPGPQVPAVSMQGTSKNKEAEVDALTSLLMENMSSSADPEFMGICCRCNRKVIGETNGCTAQDQVYHVSCFTCMECGTMLTGKQFYSMDTKPYCEACYVNTLERCSVCSKPVTDRLLRATGKPYHPDCFVCVVCGKSLDSIPLTVDATGSQIHCIEDFKSLDSMIIVSEGKYFVTGKTILTVLFVWSVVKVLTTFSLSFQLLRATGKPYHPDCFVCVVCGKSLDGILFIVSASTKFAPRCCVCHQPIMPKKGQEETVRVVAMDKSFHVECYRCEDCGLQLSSDAEGRGCYPLDEHILCKNCNARRIQAMTTKMTTEL</sequence>
<feature type="compositionally biased region" description="Polar residues" evidence="6">
    <location>
        <begin position="167"/>
        <end position="198"/>
    </location>
</feature>
<dbReference type="CDD" id="cd09350">
    <property type="entry name" value="LIM1_TRIP6"/>
    <property type="match status" value="1"/>
</dbReference>
<gene>
    <name evidence="8" type="ORF">MEDL_60952</name>
</gene>
<dbReference type="InterPro" id="IPR001781">
    <property type="entry name" value="Znf_LIM"/>
</dbReference>
<feature type="domain" description="LIM zinc-binding" evidence="7">
    <location>
        <begin position="402"/>
        <end position="461"/>
    </location>
</feature>
<dbReference type="Gene3D" id="2.10.110.10">
    <property type="entry name" value="Cysteine Rich Protein"/>
    <property type="match status" value="4"/>
</dbReference>
<keyword evidence="4 5" id="KW-0440">LIM domain</keyword>
<evidence type="ECO:0000259" key="7">
    <source>
        <dbReference type="PROSITE" id="PS50023"/>
    </source>
</evidence>
<evidence type="ECO:0000256" key="5">
    <source>
        <dbReference type="PROSITE-ProRule" id="PRU00125"/>
    </source>
</evidence>
<dbReference type="AlphaFoldDB" id="A0A8S3UU64"/>
<feature type="compositionally biased region" description="Polar residues" evidence="6">
    <location>
        <begin position="249"/>
        <end position="274"/>
    </location>
</feature>
<evidence type="ECO:0000256" key="1">
    <source>
        <dbReference type="ARBA" id="ARBA00022723"/>
    </source>
</evidence>
<keyword evidence="1 5" id="KW-0479">Metal-binding</keyword>
<dbReference type="Pfam" id="PF00412">
    <property type="entry name" value="LIM"/>
    <property type="match status" value="4"/>
</dbReference>
<comment type="caution">
    <text evidence="8">The sequence shown here is derived from an EMBL/GenBank/DDBJ whole genome shotgun (WGS) entry which is preliminary data.</text>
</comment>
<feature type="compositionally biased region" description="Polar residues" evidence="6">
    <location>
        <begin position="210"/>
        <end position="240"/>
    </location>
</feature>